<accession>A0ABW4J9U1</accession>
<comment type="subunit">
    <text evidence="4">Homodimer.</text>
</comment>
<comment type="caution">
    <text evidence="7">The sequence shown here is derived from an EMBL/GenBank/DDBJ whole genome shotgun (WGS) entry which is preliminary data.</text>
</comment>
<name>A0ABW4J9U1_9BACL</name>
<dbReference type="InterPro" id="IPR020095">
    <property type="entry name" value="PsdUridine_synth_TruA_C"/>
</dbReference>
<feature type="active site" description="Nucleophile" evidence="4">
    <location>
        <position position="61"/>
    </location>
</feature>
<evidence type="ECO:0000256" key="3">
    <source>
        <dbReference type="ARBA" id="ARBA00023235"/>
    </source>
</evidence>
<comment type="function">
    <text evidence="4">Formation of pseudouridine at positions 38, 39 and 40 in the anticodon stem and loop of transfer RNAs.</text>
</comment>
<organism evidence="7 8">
    <name type="scientific">Alicyclobacillus fodiniaquatilis</name>
    <dbReference type="NCBI Taxonomy" id="1661150"/>
    <lineage>
        <taxon>Bacteria</taxon>
        <taxon>Bacillati</taxon>
        <taxon>Bacillota</taxon>
        <taxon>Bacilli</taxon>
        <taxon>Bacillales</taxon>
        <taxon>Alicyclobacillaceae</taxon>
        <taxon>Alicyclobacillus</taxon>
    </lineage>
</organism>
<evidence type="ECO:0000313" key="7">
    <source>
        <dbReference type="EMBL" id="MFD1673121.1"/>
    </source>
</evidence>
<comment type="caution">
    <text evidence="4">Lacks conserved residue(s) required for the propagation of feature annotation.</text>
</comment>
<feature type="binding site" evidence="4">
    <location>
        <position position="119"/>
    </location>
    <ligand>
        <name>substrate</name>
    </ligand>
</feature>
<dbReference type="Gene3D" id="3.30.70.660">
    <property type="entry name" value="Pseudouridine synthase I, catalytic domain, C-terminal subdomain"/>
    <property type="match status" value="1"/>
</dbReference>
<dbReference type="PIRSF" id="PIRSF001430">
    <property type="entry name" value="tRNA_psdUrid_synth"/>
    <property type="match status" value="1"/>
</dbReference>
<evidence type="ECO:0000256" key="2">
    <source>
        <dbReference type="ARBA" id="ARBA00022694"/>
    </source>
</evidence>
<reference evidence="8" key="1">
    <citation type="journal article" date="2019" name="Int. J. Syst. Evol. Microbiol.">
        <title>The Global Catalogue of Microorganisms (GCM) 10K type strain sequencing project: providing services to taxonomists for standard genome sequencing and annotation.</title>
        <authorList>
            <consortium name="The Broad Institute Genomics Platform"/>
            <consortium name="The Broad Institute Genome Sequencing Center for Infectious Disease"/>
            <person name="Wu L."/>
            <person name="Ma J."/>
        </authorList>
    </citation>
    <scope>NUCLEOTIDE SEQUENCE [LARGE SCALE GENOMIC DNA]</scope>
    <source>
        <strain evidence="8">CGMCC 1.12286</strain>
    </source>
</reference>
<dbReference type="SUPFAM" id="SSF55120">
    <property type="entry name" value="Pseudouridine synthase"/>
    <property type="match status" value="1"/>
</dbReference>
<dbReference type="EMBL" id="JBHUCX010000001">
    <property type="protein sequence ID" value="MFD1673121.1"/>
    <property type="molecule type" value="Genomic_DNA"/>
</dbReference>
<comment type="catalytic activity">
    <reaction evidence="4 5">
        <text>uridine(38/39/40) in tRNA = pseudouridine(38/39/40) in tRNA</text>
        <dbReference type="Rhea" id="RHEA:22376"/>
        <dbReference type="Rhea" id="RHEA-COMP:10085"/>
        <dbReference type="Rhea" id="RHEA-COMP:10087"/>
        <dbReference type="ChEBI" id="CHEBI:65314"/>
        <dbReference type="ChEBI" id="CHEBI:65315"/>
        <dbReference type="EC" id="5.4.99.12"/>
    </reaction>
</comment>
<keyword evidence="2 4" id="KW-0819">tRNA processing</keyword>
<dbReference type="RefSeq" id="WP_377940456.1">
    <property type="nucleotide sequence ID" value="NZ_JBHUCX010000001.1"/>
</dbReference>
<feature type="domain" description="Pseudouridine synthase I TruA alpha/beta" evidence="6">
    <location>
        <begin position="16"/>
        <end position="112"/>
    </location>
</feature>
<dbReference type="Proteomes" id="UP001597079">
    <property type="component" value="Unassembled WGS sequence"/>
</dbReference>
<keyword evidence="8" id="KW-1185">Reference proteome</keyword>
<evidence type="ECO:0000256" key="4">
    <source>
        <dbReference type="HAMAP-Rule" id="MF_00171"/>
    </source>
</evidence>
<dbReference type="InterPro" id="IPR020094">
    <property type="entry name" value="TruA/RsuA/RluB/E/F_N"/>
</dbReference>
<dbReference type="InterPro" id="IPR020097">
    <property type="entry name" value="PsdUridine_synth_TruA_a/b_dom"/>
</dbReference>
<dbReference type="Pfam" id="PF01416">
    <property type="entry name" value="PseudoU_synth_1"/>
    <property type="match status" value="2"/>
</dbReference>
<dbReference type="GO" id="GO:0160147">
    <property type="term" value="F:tRNA pseudouridine(38-40) synthase activity"/>
    <property type="evidence" value="ECO:0007669"/>
    <property type="project" value="UniProtKB-EC"/>
</dbReference>
<dbReference type="InterPro" id="IPR020103">
    <property type="entry name" value="PsdUridine_synth_cat_dom_sf"/>
</dbReference>
<sequence>MSVERDTGRGGRIRLVVAYDGSGFHGFARQSGLRTVQGVLEDTISGMLGVPVEVHGSGRTDAGVHARAQVIHFDQAFGPTADRYVHVLSRRLPADIIPVQATEVDSGFHARFSVVRKSYRYSVHKSKIPDVFRYRFTWNVPTALDLTAMRRAANHLVGEHDFTSFCAAAAPQENKIRTLYRFDIEETDDEILFYCEGNGFLQYMVRIMVGTVVDVGLGKFLDTAVPDMLSVRSRASAGRTAPPQGLCLWNVEYPPEYGGKVLDL</sequence>
<evidence type="ECO:0000313" key="8">
    <source>
        <dbReference type="Proteomes" id="UP001597079"/>
    </source>
</evidence>
<dbReference type="NCBIfam" id="TIGR00071">
    <property type="entry name" value="hisT_truA"/>
    <property type="match status" value="1"/>
</dbReference>
<dbReference type="Gene3D" id="3.30.70.580">
    <property type="entry name" value="Pseudouridine synthase I, catalytic domain, N-terminal subdomain"/>
    <property type="match status" value="1"/>
</dbReference>
<evidence type="ECO:0000259" key="6">
    <source>
        <dbReference type="Pfam" id="PF01416"/>
    </source>
</evidence>
<feature type="domain" description="Pseudouridine synthase I TruA alpha/beta" evidence="6">
    <location>
        <begin position="152"/>
        <end position="254"/>
    </location>
</feature>
<comment type="similarity">
    <text evidence="1 4 5">Belongs to the tRNA pseudouridine synthase TruA family.</text>
</comment>
<dbReference type="PANTHER" id="PTHR11142">
    <property type="entry name" value="PSEUDOURIDYLATE SYNTHASE"/>
    <property type="match status" value="1"/>
</dbReference>
<evidence type="ECO:0000256" key="1">
    <source>
        <dbReference type="ARBA" id="ARBA00009375"/>
    </source>
</evidence>
<evidence type="ECO:0000256" key="5">
    <source>
        <dbReference type="RuleBase" id="RU003792"/>
    </source>
</evidence>
<protein>
    <recommendedName>
        <fullName evidence="4">tRNA pseudouridine synthase A</fullName>
        <ecNumber evidence="4">5.4.99.12</ecNumber>
    </recommendedName>
    <alternativeName>
        <fullName evidence="4">tRNA pseudouridine(38-40) synthase</fullName>
    </alternativeName>
    <alternativeName>
        <fullName evidence="4">tRNA pseudouridylate synthase I</fullName>
    </alternativeName>
    <alternativeName>
        <fullName evidence="4">tRNA-uridine isomerase I</fullName>
    </alternativeName>
</protein>
<dbReference type="InterPro" id="IPR001406">
    <property type="entry name" value="PsdUridine_synth_TruA"/>
</dbReference>
<dbReference type="HAMAP" id="MF_00171">
    <property type="entry name" value="TruA"/>
    <property type="match status" value="1"/>
</dbReference>
<dbReference type="CDD" id="cd02570">
    <property type="entry name" value="PseudoU_synth_EcTruA"/>
    <property type="match status" value="1"/>
</dbReference>
<gene>
    <name evidence="4 7" type="primary">truA</name>
    <name evidence="7" type="ORF">ACFSB2_00100</name>
</gene>
<dbReference type="PANTHER" id="PTHR11142:SF0">
    <property type="entry name" value="TRNA PSEUDOURIDINE SYNTHASE-LIKE 1"/>
    <property type="match status" value="1"/>
</dbReference>
<keyword evidence="3 4" id="KW-0413">Isomerase</keyword>
<dbReference type="EC" id="5.4.99.12" evidence="4"/>
<proteinExistence type="inferred from homology"/>